<sequence>MTEMAKRINPHILVPMIDIMRTNKNGTTPPVLKKSKRVIIIVSRYSGKEQLFWFEIPYFKLNPCPTLRIYVYLNSFFPDKIKYKDEEIPNIVVDKLFEHLFFFE</sequence>
<name>A0A0C2IJE0_THEKT</name>
<protein>
    <submittedName>
        <fullName evidence="1">Uncharacterized protein</fullName>
    </submittedName>
</protein>
<reference evidence="1 2" key="1">
    <citation type="journal article" date="2014" name="Genome Biol. Evol.">
        <title>The genome of the myxosporean Thelohanellus kitauei shows adaptations to nutrient acquisition within its fish host.</title>
        <authorList>
            <person name="Yang Y."/>
            <person name="Xiong J."/>
            <person name="Zhou Z."/>
            <person name="Huo F."/>
            <person name="Miao W."/>
            <person name="Ran C."/>
            <person name="Liu Y."/>
            <person name="Zhang J."/>
            <person name="Feng J."/>
            <person name="Wang M."/>
            <person name="Wang M."/>
            <person name="Wang L."/>
            <person name="Yao B."/>
        </authorList>
    </citation>
    <scope>NUCLEOTIDE SEQUENCE [LARGE SCALE GENOMIC DNA]</scope>
    <source>
        <strain evidence="1">Wuqing</strain>
    </source>
</reference>
<accession>A0A0C2IJE0</accession>
<evidence type="ECO:0000313" key="2">
    <source>
        <dbReference type="Proteomes" id="UP000031668"/>
    </source>
</evidence>
<organism evidence="1 2">
    <name type="scientific">Thelohanellus kitauei</name>
    <name type="common">Myxosporean</name>
    <dbReference type="NCBI Taxonomy" id="669202"/>
    <lineage>
        <taxon>Eukaryota</taxon>
        <taxon>Metazoa</taxon>
        <taxon>Cnidaria</taxon>
        <taxon>Myxozoa</taxon>
        <taxon>Myxosporea</taxon>
        <taxon>Bivalvulida</taxon>
        <taxon>Platysporina</taxon>
        <taxon>Myxobolidae</taxon>
        <taxon>Thelohanellus</taxon>
    </lineage>
</organism>
<evidence type="ECO:0000313" key="1">
    <source>
        <dbReference type="EMBL" id="KII65499.1"/>
    </source>
</evidence>
<keyword evidence="2" id="KW-1185">Reference proteome</keyword>
<dbReference type="AlphaFoldDB" id="A0A0C2IJE0"/>
<proteinExistence type="predicted"/>
<comment type="caution">
    <text evidence="1">The sequence shown here is derived from an EMBL/GenBank/DDBJ whole genome shotgun (WGS) entry which is preliminary data.</text>
</comment>
<dbReference type="EMBL" id="JWZT01003807">
    <property type="protein sequence ID" value="KII65499.1"/>
    <property type="molecule type" value="Genomic_DNA"/>
</dbReference>
<dbReference type="Proteomes" id="UP000031668">
    <property type="component" value="Unassembled WGS sequence"/>
</dbReference>
<gene>
    <name evidence="1" type="ORF">RF11_01732</name>
</gene>